<comment type="caution">
    <text evidence="3">The sequence shown here is derived from an EMBL/GenBank/DDBJ whole genome shotgun (WGS) entry which is preliminary data.</text>
</comment>
<feature type="region of interest" description="Disordered" evidence="1">
    <location>
        <begin position="225"/>
        <end position="247"/>
    </location>
</feature>
<feature type="transmembrane region" description="Helical" evidence="2">
    <location>
        <begin position="182"/>
        <end position="208"/>
    </location>
</feature>
<evidence type="ECO:0008006" key="5">
    <source>
        <dbReference type="Google" id="ProtNLM"/>
    </source>
</evidence>
<dbReference type="AlphaFoldDB" id="A0ABD6C0P5"/>
<feature type="transmembrane region" description="Helical" evidence="2">
    <location>
        <begin position="112"/>
        <end position="134"/>
    </location>
</feature>
<feature type="transmembrane region" description="Helical" evidence="2">
    <location>
        <begin position="31"/>
        <end position="52"/>
    </location>
</feature>
<dbReference type="Proteomes" id="UP001597185">
    <property type="component" value="Unassembled WGS sequence"/>
</dbReference>
<feature type="transmembrane region" description="Helical" evidence="2">
    <location>
        <begin position="85"/>
        <end position="106"/>
    </location>
</feature>
<gene>
    <name evidence="3" type="ORF">ACFR9T_09330</name>
</gene>
<organism evidence="3 4">
    <name type="scientific">Halorubrum laminariae</name>
    <dbReference type="NCBI Taxonomy" id="1433523"/>
    <lineage>
        <taxon>Archaea</taxon>
        <taxon>Methanobacteriati</taxon>
        <taxon>Methanobacteriota</taxon>
        <taxon>Stenosarchaea group</taxon>
        <taxon>Halobacteria</taxon>
        <taxon>Halobacteriales</taxon>
        <taxon>Haloferacaceae</taxon>
        <taxon>Halorubrum</taxon>
    </lineage>
</organism>
<keyword evidence="4" id="KW-1185">Reference proteome</keyword>
<protein>
    <recommendedName>
        <fullName evidence="5">Rhomboid family intramembrane serine protease</fullName>
    </recommendedName>
</protein>
<feature type="compositionally biased region" description="Basic and acidic residues" evidence="1">
    <location>
        <begin position="8"/>
        <end position="18"/>
    </location>
</feature>
<feature type="transmembrane region" description="Helical" evidence="2">
    <location>
        <begin position="294"/>
        <end position="314"/>
    </location>
</feature>
<feature type="transmembrane region" description="Helical" evidence="2">
    <location>
        <begin position="141"/>
        <end position="162"/>
    </location>
</feature>
<evidence type="ECO:0000313" key="4">
    <source>
        <dbReference type="Proteomes" id="UP001597185"/>
    </source>
</evidence>
<proteinExistence type="predicted"/>
<feature type="region of interest" description="Disordered" evidence="1">
    <location>
        <begin position="1"/>
        <end position="25"/>
    </location>
</feature>
<keyword evidence="2" id="KW-0472">Membrane</keyword>
<keyword evidence="2" id="KW-0812">Transmembrane</keyword>
<dbReference type="RefSeq" id="WP_256416475.1">
    <property type="nucleotide sequence ID" value="NZ_JANHDL010000001.1"/>
</dbReference>
<evidence type="ECO:0000313" key="3">
    <source>
        <dbReference type="EMBL" id="MFD1570786.1"/>
    </source>
</evidence>
<name>A0ABD6C0P5_9EURY</name>
<keyword evidence="2" id="KW-1133">Transmembrane helix</keyword>
<evidence type="ECO:0000256" key="1">
    <source>
        <dbReference type="SAM" id="MobiDB-lite"/>
    </source>
</evidence>
<reference evidence="3 4" key="1">
    <citation type="journal article" date="2019" name="Int. J. Syst. Evol. Microbiol.">
        <title>The Global Catalogue of Microorganisms (GCM) 10K type strain sequencing project: providing services to taxonomists for standard genome sequencing and annotation.</title>
        <authorList>
            <consortium name="The Broad Institute Genomics Platform"/>
            <consortium name="The Broad Institute Genome Sequencing Center for Infectious Disease"/>
            <person name="Wu L."/>
            <person name="Ma J."/>
        </authorList>
    </citation>
    <scope>NUCLEOTIDE SEQUENCE [LARGE SCALE GENOMIC DNA]</scope>
    <source>
        <strain evidence="3 4">CGMCC 1.12689</strain>
    </source>
</reference>
<sequence length="328" mass="34974">MTVTDGGEPIHERSEIERSGPTVPEAAPTRVGIDAVVFLVVPVVVLAAVFLLSDSAKRAAAFSYTEPTLLTAFTAHYVHLTVPHLVGNVVGFVLLASVAYGVSLLAGRRRLFFASAITFVLVFPFVLSGLNLAVPRNAIGYGFSGVNMAFFGYIAVVLPVAIDERFGVAWRRYAPGQFFLSVAYIALIALPVSTVSAGIGAASAAFALPYGREAVRGRVAGCSRTAGRKRDDRRDRSDTDGRRDGGHEPLRATLRRILARPADGELVVAAAVVLLGYPFIGFPTVSPTGTQVNVYVHFLGYALAFLVVHVSLLADRDGTTWRDRSVAA</sequence>
<dbReference type="EMBL" id="JBHUDB010000005">
    <property type="protein sequence ID" value="MFD1570786.1"/>
    <property type="molecule type" value="Genomic_DNA"/>
</dbReference>
<accession>A0ABD6C0P5</accession>
<evidence type="ECO:0000256" key="2">
    <source>
        <dbReference type="SAM" id="Phobius"/>
    </source>
</evidence>
<feature type="transmembrane region" description="Helical" evidence="2">
    <location>
        <begin position="264"/>
        <end position="282"/>
    </location>
</feature>
<feature type="compositionally biased region" description="Basic and acidic residues" evidence="1">
    <location>
        <begin position="228"/>
        <end position="247"/>
    </location>
</feature>